<accession>A0A6H1Z714</accession>
<reference evidence="1" key="1">
    <citation type="submission" date="2020-03" db="EMBL/GenBank/DDBJ databases">
        <title>The deep terrestrial virosphere.</title>
        <authorList>
            <person name="Holmfeldt K."/>
            <person name="Nilsson E."/>
            <person name="Simone D."/>
            <person name="Lopez-Fernandez M."/>
            <person name="Wu X."/>
            <person name="de Brujin I."/>
            <person name="Lundin D."/>
            <person name="Andersson A."/>
            <person name="Bertilsson S."/>
            <person name="Dopson M."/>
        </authorList>
    </citation>
    <scope>NUCLEOTIDE SEQUENCE</scope>
    <source>
        <strain evidence="1">MM415B01989</strain>
    </source>
</reference>
<protein>
    <submittedName>
        <fullName evidence="1">Uncharacterized protein</fullName>
    </submittedName>
</protein>
<evidence type="ECO:0000313" key="1">
    <source>
        <dbReference type="EMBL" id="QJA43252.1"/>
    </source>
</evidence>
<sequence length="169" mass="18425">MNMKKRFFSGMGLMAICFAVAIFVFQAGPVFSADFWDQPANRDIAQKLGGWTFPKVVQSGTTQISVNVIESEVVRLDLGSITAGCSIFLNGESSVPTHSYIVWNGTGNHIYYNTSGADPLQFSTSTGGWPFPKTSTSSYTYVLEVMSGMWDRNETSGDTVYVLSGVTIQ</sequence>
<name>A0A6H1Z714_9ZZZZ</name>
<gene>
    <name evidence="1" type="ORF">MM415B01989_0025</name>
</gene>
<organism evidence="1">
    <name type="scientific">viral metagenome</name>
    <dbReference type="NCBI Taxonomy" id="1070528"/>
    <lineage>
        <taxon>unclassified sequences</taxon>
        <taxon>metagenomes</taxon>
        <taxon>organismal metagenomes</taxon>
    </lineage>
</organism>
<proteinExistence type="predicted"/>
<dbReference type="EMBL" id="MT141181">
    <property type="protein sequence ID" value="QJA43252.1"/>
    <property type="molecule type" value="Genomic_DNA"/>
</dbReference>
<dbReference type="AlphaFoldDB" id="A0A6H1Z714"/>